<gene>
    <name evidence="2" type="ORF">METZ01_LOCUS297807</name>
</gene>
<evidence type="ECO:0000313" key="2">
    <source>
        <dbReference type="EMBL" id="SVC44953.1"/>
    </source>
</evidence>
<dbReference type="AlphaFoldDB" id="A0A382M7L9"/>
<reference evidence="2" key="1">
    <citation type="submission" date="2018-05" db="EMBL/GenBank/DDBJ databases">
        <authorList>
            <person name="Lanie J.A."/>
            <person name="Ng W.-L."/>
            <person name="Kazmierczak K.M."/>
            <person name="Andrzejewski T.M."/>
            <person name="Davidsen T.M."/>
            <person name="Wayne K.J."/>
            <person name="Tettelin H."/>
            <person name="Glass J.I."/>
            <person name="Rusch D."/>
            <person name="Podicherti R."/>
            <person name="Tsui H.-C.T."/>
            <person name="Winkler M.E."/>
        </authorList>
    </citation>
    <scope>NUCLEOTIDE SEQUENCE</scope>
</reference>
<name>A0A382M7L9_9ZZZZ</name>
<sequence>VIQKTWRGIIFLPRSFPGKAPKAKPSPLKVVRDAKGYDEFLKLIPKKQISRTRPAPPNTDPLLKKPPVDFTRHTLLAISRPSMTRPVFKKITEGEKEIVAEVEFLREFPAAHPIHIGTYTAVLIP</sequence>
<feature type="region of interest" description="Disordered" evidence="1">
    <location>
        <begin position="48"/>
        <end position="67"/>
    </location>
</feature>
<proteinExistence type="predicted"/>
<protein>
    <submittedName>
        <fullName evidence="2">Uncharacterized protein</fullName>
    </submittedName>
</protein>
<accession>A0A382M7L9</accession>
<dbReference type="EMBL" id="UINC01091857">
    <property type="protein sequence ID" value="SVC44953.1"/>
    <property type="molecule type" value="Genomic_DNA"/>
</dbReference>
<feature type="non-terminal residue" evidence="2">
    <location>
        <position position="1"/>
    </location>
</feature>
<feature type="non-terminal residue" evidence="2">
    <location>
        <position position="125"/>
    </location>
</feature>
<organism evidence="2">
    <name type="scientific">marine metagenome</name>
    <dbReference type="NCBI Taxonomy" id="408172"/>
    <lineage>
        <taxon>unclassified sequences</taxon>
        <taxon>metagenomes</taxon>
        <taxon>ecological metagenomes</taxon>
    </lineage>
</organism>
<evidence type="ECO:0000256" key="1">
    <source>
        <dbReference type="SAM" id="MobiDB-lite"/>
    </source>
</evidence>